<gene>
    <name evidence="1" type="ORF">PCOR1329_LOCUS74540</name>
</gene>
<protein>
    <submittedName>
        <fullName evidence="1">Uncharacterized protein</fullName>
    </submittedName>
</protein>
<accession>A0ABN9X8Z9</accession>
<proteinExistence type="predicted"/>
<evidence type="ECO:0000313" key="1">
    <source>
        <dbReference type="EMBL" id="CAK0895942.1"/>
    </source>
</evidence>
<sequence>MGTSMESATTTGESTEVLTLADTATAEDMAAMQFVSSDQSALTVTIDGIEVTAVTADQDSVAEDSMFSAICKQCHRRGHQASHFVIRCLRGGRARWLLLQRYLPPPSPRALSAQKWRA</sequence>
<comment type="caution">
    <text evidence="1">The sequence shown here is derived from an EMBL/GenBank/DDBJ whole genome shotgun (WGS) entry which is preliminary data.</text>
</comment>
<name>A0ABN9X8Z9_9DINO</name>
<dbReference type="Proteomes" id="UP001189429">
    <property type="component" value="Unassembled WGS sequence"/>
</dbReference>
<organism evidence="1 2">
    <name type="scientific">Prorocentrum cordatum</name>
    <dbReference type="NCBI Taxonomy" id="2364126"/>
    <lineage>
        <taxon>Eukaryota</taxon>
        <taxon>Sar</taxon>
        <taxon>Alveolata</taxon>
        <taxon>Dinophyceae</taxon>
        <taxon>Prorocentrales</taxon>
        <taxon>Prorocentraceae</taxon>
        <taxon>Prorocentrum</taxon>
    </lineage>
</organism>
<dbReference type="EMBL" id="CAUYUJ010020115">
    <property type="protein sequence ID" value="CAK0895942.1"/>
    <property type="molecule type" value="Genomic_DNA"/>
</dbReference>
<keyword evidence="2" id="KW-1185">Reference proteome</keyword>
<evidence type="ECO:0000313" key="2">
    <source>
        <dbReference type="Proteomes" id="UP001189429"/>
    </source>
</evidence>
<reference evidence="1" key="1">
    <citation type="submission" date="2023-10" db="EMBL/GenBank/DDBJ databases">
        <authorList>
            <person name="Chen Y."/>
            <person name="Shah S."/>
            <person name="Dougan E. K."/>
            <person name="Thang M."/>
            <person name="Chan C."/>
        </authorList>
    </citation>
    <scope>NUCLEOTIDE SEQUENCE [LARGE SCALE GENOMIC DNA]</scope>
</reference>